<protein>
    <submittedName>
        <fullName evidence="1">Uncharacterized protein</fullName>
    </submittedName>
</protein>
<evidence type="ECO:0000313" key="1">
    <source>
        <dbReference type="EMBL" id="NGN40269.1"/>
    </source>
</evidence>
<comment type="caution">
    <text evidence="1">The sequence shown here is derived from an EMBL/GenBank/DDBJ whole genome shotgun (WGS) entry which is preliminary data.</text>
</comment>
<accession>A0A7C9V9V7</accession>
<dbReference type="Proteomes" id="UP000481252">
    <property type="component" value="Unassembled WGS sequence"/>
</dbReference>
<reference evidence="1 2" key="1">
    <citation type="submission" date="2020-02" db="EMBL/GenBank/DDBJ databases">
        <title>Genome sequence of the type strain CGMCC 1.15528 of Mesorhizobium zhangyense.</title>
        <authorList>
            <person name="Gao J."/>
            <person name="Sun J."/>
        </authorList>
    </citation>
    <scope>NUCLEOTIDE SEQUENCE [LARGE SCALE GENOMIC DNA]</scope>
    <source>
        <strain evidence="1 2">CGMCC 1.15528</strain>
    </source>
</reference>
<gene>
    <name evidence="1" type="ORF">G6N74_04270</name>
</gene>
<dbReference type="EMBL" id="JAAKZG010000002">
    <property type="protein sequence ID" value="NGN40269.1"/>
    <property type="molecule type" value="Genomic_DNA"/>
</dbReference>
<keyword evidence="2" id="KW-1185">Reference proteome</keyword>
<dbReference type="AlphaFoldDB" id="A0A7C9V9V7"/>
<name>A0A7C9V9V7_9HYPH</name>
<organism evidence="1 2">
    <name type="scientific">Mesorhizobium zhangyense</name>
    <dbReference type="NCBI Taxonomy" id="1776730"/>
    <lineage>
        <taxon>Bacteria</taxon>
        <taxon>Pseudomonadati</taxon>
        <taxon>Pseudomonadota</taxon>
        <taxon>Alphaproteobacteria</taxon>
        <taxon>Hyphomicrobiales</taxon>
        <taxon>Phyllobacteriaceae</taxon>
        <taxon>Mesorhizobium</taxon>
    </lineage>
</organism>
<proteinExistence type="predicted"/>
<evidence type="ECO:0000313" key="2">
    <source>
        <dbReference type="Proteomes" id="UP000481252"/>
    </source>
</evidence>
<dbReference type="RefSeq" id="WP_165114761.1">
    <property type="nucleotide sequence ID" value="NZ_JAAKZG010000002.1"/>
</dbReference>
<sequence length="121" mass="13793">MLETATMTTWEIHRAEKKAADKALWDATVPPAEDTPQTERRDIAWRTITQHGVGSSGLAEKASGLGYVEVNTVFNLWAHLVGRYPKEMLTEATWHGALQLKVLNRKYYKAEAAIAEWRQRR</sequence>